<reference evidence="1 2" key="1">
    <citation type="journal article" date="2011" name="PLoS ONE">
        <title>The entomopathogenic bacterial endosymbionts xenorhabdus and photorhabdus: convergent lifestyles from divergent genomes.</title>
        <authorList>
            <person name="Chaston J.M."/>
            <person name="Suen G."/>
            <person name="Tucker S.L."/>
            <person name="Andersen A.W."/>
            <person name="Bhasin A."/>
            <person name="Bode E."/>
            <person name="Bode H.B."/>
            <person name="Brachmann A.O."/>
            <person name="Cowles C.E."/>
            <person name="Cowles K.N."/>
            <person name="Darby C."/>
            <person name="de Leon L."/>
            <person name="Drace K."/>
            <person name="Du Z."/>
            <person name="Givaudan A."/>
            <person name="Herbert Tran E.E."/>
            <person name="Jewell K.A."/>
            <person name="Knack J.J."/>
            <person name="Krasomil-Osterfeld K.C."/>
            <person name="Kukor R."/>
            <person name="Lanois A."/>
            <person name="Latreille P."/>
            <person name="Leimgruber N.K."/>
            <person name="Lipke C.M."/>
            <person name="Liu R."/>
            <person name="Lu X."/>
            <person name="Martens E.C."/>
            <person name="Marri P.R."/>
            <person name="Medigue C."/>
            <person name="Menard M.L."/>
            <person name="Miller N.M."/>
            <person name="Morales-Soto N."/>
            <person name="Norton S."/>
            <person name="Ogier J.C."/>
            <person name="Orchard S.S."/>
            <person name="Park D."/>
            <person name="Park Y."/>
            <person name="Qurollo B.A."/>
            <person name="Sugar D.R."/>
            <person name="Richards G.R."/>
            <person name="Rouy Z."/>
            <person name="Slominski B."/>
            <person name="Slominski K."/>
            <person name="Snyder H."/>
            <person name="Tjaden B.C."/>
            <person name="van der Hoeven R."/>
            <person name="Welch R.D."/>
            <person name="Wheeler C."/>
            <person name="Xiang B."/>
            <person name="Barbazuk B."/>
            <person name="Gaudriault S."/>
            <person name="Goodner B."/>
            <person name="Slater S.C."/>
            <person name="Forst S."/>
            <person name="Goldman B.S."/>
            <person name="Goodrich-Blair H."/>
        </authorList>
    </citation>
    <scope>NUCLEOTIDE SEQUENCE [LARGE SCALE GENOMIC DNA]</scope>
    <source>
        <strain evidence="2">ATCC 19061 / DSM 3370 / CCUG 14189 / LMG 1036 / NCIMB 9965 / AN6</strain>
    </source>
</reference>
<dbReference type="KEGG" id="xne:XNC1_0860"/>
<sequence length="41" mass="4612">MTMGLSRKHFSLAGYNSLNNKELKILLLRFGISGIMWGLIS</sequence>
<accession>D3VKH9</accession>
<dbReference type="HOGENOM" id="CLU_3278937_0_0_6"/>
<dbReference type="EMBL" id="FN667742">
    <property type="protein sequence ID" value="CBJ88931.1"/>
    <property type="molecule type" value="Genomic_DNA"/>
</dbReference>
<evidence type="ECO:0000313" key="1">
    <source>
        <dbReference type="EMBL" id="CBJ88931.1"/>
    </source>
</evidence>
<dbReference type="Proteomes" id="UP000008075">
    <property type="component" value="Chromosome"/>
</dbReference>
<name>D3VKH9_XENNA</name>
<gene>
    <name evidence="1" type="ordered locus">XNC1_0860</name>
</gene>
<keyword evidence="2" id="KW-1185">Reference proteome</keyword>
<evidence type="ECO:0000313" key="2">
    <source>
        <dbReference type="Proteomes" id="UP000008075"/>
    </source>
</evidence>
<dbReference type="STRING" id="406817.XNC1_0860"/>
<proteinExistence type="predicted"/>
<protein>
    <submittedName>
        <fullName evidence="1">Uncharacterized protein</fullName>
    </submittedName>
</protein>
<dbReference type="AlphaFoldDB" id="D3VKH9"/>
<organism evidence="1 2">
    <name type="scientific">Xenorhabdus nematophila (strain ATCC 19061 / DSM 3370 / CCUG 14189 / LMG 1036 / NCIMB 9965 / AN6)</name>
    <dbReference type="NCBI Taxonomy" id="406817"/>
    <lineage>
        <taxon>Bacteria</taxon>
        <taxon>Pseudomonadati</taxon>
        <taxon>Pseudomonadota</taxon>
        <taxon>Gammaproteobacteria</taxon>
        <taxon>Enterobacterales</taxon>
        <taxon>Morganellaceae</taxon>
        <taxon>Xenorhabdus</taxon>
    </lineage>
</organism>